<name>A0A8J3ACB9_9BACI</name>
<keyword evidence="5" id="KW-1185">Reference proteome</keyword>
<protein>
    <submittedName>
        <fullName evidence="4">BofC protein</fullName>
    </submittedName>
</protein>
<dbReference type="InterPro" id="IPR015071">
    <property type="entry name" value="BOFC_N"/>
</dbReference>
<reference evidence="5" key="1">
    <citation type="journal article" date="2019" name="Int. J. Syst. Evol. Microbiol.">
        <title>The Global Catalogue of Microorganisms (GCM) 10K type strain sequencing project: providing services to taxonomists for standard genome sequencing and annotation.</title>
        <authorList>
            <consortium name="The Broad Institute Genomics Platform"/>
            <consortium name="The Broad Institute Genome Sequencing Center for Infectious Disease"/>
            <person name="Wu L."/>
            <person name="Ma J."/>
        </authorList>
    </citation>
    <scope>NUCLEOTIDE SEQUENCE [LARGE SCALE GENOMIC DNA]</scope>
    <source>
        <strain evidence="5">CGMCC 1.14993</strain>
    </source>
</reference>
<evidence type="ECO:0000313" key="4">
    <source>
        <dbReference type="EMBL" id="GGI10536.1"/>
    </source>
</evidence>
<feature type="chain" id="PRO_5038998519" evidence="1">
    <location>
        <begin position="21"/>
        <end position="173"/>
    </location>
</feature>
<evidence type="ECO:0000259" key="2">
    <source>
        <dbReference type="Pfam" id="PF08955"/>
    </source>
</evidence>
<gene>
    <name evidence="4" type="primary">bofC</name>
    <name evidence="4" type="ORF">GCM10007380_03290</name>
</gene>
<sequence length="173" mass="20363">MNKFILILVCLFFLFIPTQTETLAELNQVDSYDYSTEKKGITIILHKVYVNGEVIEEIYINQHKTLNQVKREFKDWNVIEENDDEIVLLKKIDDLSPTLKSKGYIGINRKGMLNLYIGIPSGNNIIESFFQIDTNKLEVNKQKQLERGIKISTKKRYDHILNYLREYARKDTQ</sequence>
<accession>A0A8J3ACB9</accession>
<feature type="domain" description="Bypass-of-forespore C N-terminal" evidence="3">
    <location>
        <begin position="41"/>
        <end position="90"/>
    </location>
</feature>
<proteinExistence type="predicted"/>
<evidence type="ECO:0000259" key="3">
    <source>
        <dbReference type="Pfam" id="PF08977"/>
    </source>
</evidence>
<dbReference type="RefSeq" id="WP_158093172.1">
    <property type="nucleotide sequence ID" value="NZ_BMHB01000001.1"/>
</dbReference>
<dbReference type="InterPro" id="IPR038118">
    <property type="entry name" value="BOFC_N_sf"/>
</dbReference>
<dbReference type="InterPro" id="IPR038117">
    <property type="entry name" value="BofC_C_sf"/>
</dbReference>
<feature type="domain" description="Bypass of forespore C C-terminal" evidence="2">
    <location>
        <begin position="93"/>
        <end position="165"/>
    </location>
</feature>
<dbReference type="Pfam" id="PF08955">
    <property type="entry name" value="BofC_C"/>
    <property type="match status" value="1"/>
</dbReference>
<dbReference type="Gene3D" id="3.10.20.420">
    <property type="entry name" value="Bypass-of-forespore C, N-terminal domain"/>
    <property type="match status" value="1"/>
</dbReference>
<dbReference type="Pfam" id="PF08977">
    <property type="entry name" value="BOFC_N"/>
    <property type="match status" value="1"/>
</dbReference>
<dbReference type="EMBL" id="BMHB01000001">
    <property type="protein sequence ID" value="GGI10536.1"/>
    <property type="molecule type" value="Genomic_DNA"/>
</dbReference>
<dbReference type="Gene3D" id="3.30.70.1740">
    <property type="entry name" value="Bypass-of-forespore C, C-terminal domain"/>
    <property type="match status" value="1"/>
</dbReference>
<dbReference type="OrthoDB" id="2678751at2"/>
<organism evidence="4 5">
    <name type="scientific">Gottfriedia solisilvae</name>
    <dbReference type="NCBI Taxonomy" id="1516104"/>
    <lineage>
        <taxon>Bacteria</taxon>
        <taxon>Bacillati</taxon>
        <taxon>Bacillota</taxon>
        <taxon>Bacilli</taxon>
        <taxon>Bacillales</taxon>
        <taxon>Bacillaceae</taxon>
        <taxon>Gottfriedia</taxon>
    </lineage>
</organism>
<keyword evidence="1" id="KW-0732">Signal</keyword>
<evidence type="ECO:0000256" key="1">
    <source>
        <dbReference type="SAM" id="SignalP"/>
    </source>
</evidence>
<evidence type="ECO:0000313" key="5">
    <source>
        <dbReference type="Proteomes" id="UP000626244"/>
    </source>
</evidence>
<dbReference type="AlphaFoldDB" id="A0A8J3ACB9"/>
<dbReference type="InterPro" id="IPR015050">
    <property type="entry name" value="BofC_C"/>
</dbReference>
<dbReference type="Proteomes" id="UP000626244">
    <property type="component" value="Unassembled WGS sequence"/>
</dbReference>
<feature type="signal peptide" evidence="1">
    <location>
        <begin position="1"/>
        <end position="20"/>
    </location>
</feature>
<comment type="caution">
    <text evidence="4">The sequence shown here is derived from an EMBL/GenBank/DDBJ whole genome shotgun (WGS) entry which is preliminary data.</text>
</comment>